<dbReference type="EMBL" id="JAJMLW010000001">
    <property type="protein sequence ID" value="MCI2241120.1"/>
    <property type="molecule type" value="Genomic_DNA"/>
</dbReference>
<feature type="region of interest" description="Disordered" evidence="1">
    <location>
        <begin position="1"/>
        <end position="27"/>
    </location>
</feature>
<gene>
    <name evidence="3" type="ORF">LPT13_01985</name>
</gene>
<evidence type="ECO:0000313" key="4">
    <source>
        <dbReference type="Proteomes" id="UP001430755"/>
    </source>
</evidence>
<accession>A0ABS9WE22</accession>
<organism evidence="3 4">
    <name type="scientific">Adlercreutzia faecimuris</name>
    <dbReference type="NCBI Taxonomy" id="2897341"/>
    <lineage>
        <taxon>Bacteria</taxon>
        <taxon>Bacillati</taxon>
        <taxon>Actinomycetota</taxon>
        <taxon>Coriobacteriia</taxon>
        <taxon>Eggerthellales</taxon>
        <taxon>Eggerthellaceae</taxon>
        <taxon>Adlercreutzia</taxon>
    </lineage>
</organism>
<sequence length="58" mass="5849">MSARAACAGRPAHPAEPRRRPAPRLARPTAASVADKLVGIALAGAVLALGLFMCTVVA</sequence>
<keyword evidence="2" id="KW-0812">Transmembrane</keyword>
<reference evidence="3" key="1">
    <citation type="submission" date="2021-11" db="EMBL/GenBank/DDBJ databases">
        <title>A Novel Adlercreutzia Species, isolated from a Allomyrina dichotoma larva feces.</title>
        <authorList>
            <person name="Suh M.K."/>
        </authorList>
    </citation>
    <scope>NUCLEOTIDE SEQUENCE</scope>
    <source>
        <strain evidence="3">JBNU-10</strain>
    </source>
</reference>
<dbReference type="Proteomes" id="UP001430755">
    <property type="component" value="Unassembled WGS sequence"/>
</dbReference>
<keyword evidence="2" id="KW-0472">Membrane</keyword>
<evidence type="ECO:0000256" key="2">
    <source>
        <dbReference type="SAM" id="Phobius"/>
    </source>
</evidence>
<keyword evidence="4" id="KW-1185">Reference proteome</keyword>
<dbReference type="RefSeq" id="WP_242162957.1">
    <property type="nucleotide sequence ID" value="NZ_JAJMLW010000001.1"/>
</dbReference>
<evidence type="ECO:0000256" key="1">
    <source>
        <dbReference type="SAM" id="MobiDB-lite"/>
    </source>
</evidence>
<protein>
    <submittedName>
        <fullName evidence="3">Uncharacterized protein</fullName>
    </submittedName>
</protein>
<proteinExistence type="predicted"/>
<evidence type="ECO:0000313" key="3">
    <source>
        <dbReference type="EMBL" id="MCI2241120.1"/>
    </source>
</evidence>
<name>A0ABS9WE22_9ACTN</name>
<feature type="transmembrane region" description="Helical" evidence="2">
    <location>
        <begin position="37"/>
        <end position="57"/>
    </location>
</feature>
<keyword evidence="2" id="KW-1133">Transmembrane helix</keyword>
<comment type="caution">
    <text evidence="3">The sequence shown here is derived from an EMBL/GenBank/DDBJ whole genome shotgun (WGS) entry which is preliminary data.</text>
</comment>